<organism evidence="2 3">
    <name type="scientific">Microvirga brassicacearum</name>
    <dbReference type="NCBI Taxonomy" id="2580413"/>
    <lineage>
        <taxon>Bacteria</taxon>
        <taxon>Pseudomonadati</taxon>
        <taxon>Pseudomonadota</taxon>
        <taxon>Alphaproteobacteria</taxon>
        <taxon>Hyphomicrobiales</taxon>
        <taxon>Methylobacteriaceae</taxon>
        <taxon>Microvirga</taxon>
    </lineage>
</organism>
<comment type="caution">
    <text evidence="2">The sequence shown here is derived from an EMBL/GenBank/DDBJ whole genome shotgun (WGS) entry which is preliminary data.</text>
</comment>
<evidence type="ECO:0000313" key="3">
    <source>
        <dbReference type="Proteomes" id="UP000325684"/>
    </source>
</evidence>
<gene>
    <name evidence="2" type="ORF">FEZ63_00545</name>
</gene>
<dbReference type="InterPro" id="IPR029787">
    <property type="entry name" value="Nucleotide_cyclase"/>
</dbReference>
<dbReference type="PANTHER" id="PTHR43081">
    <property type="entry name" value="ADENYLATE CYCLASE, TERMINAL-DIFFERENTIATION SPECIFIC-RELATED"/>
    <property type="match status" value="1"/>
</dbReference>
<accession>A0A5N3PJ74</accession>
<feature type="domain" description="Guanylate cyclase" evidence="1">
    <location>
        <begin position="191"/>
        <end position="324"/>
    </location>
</feature>
<dbReference type="AlphaFoldDB" id="A0A5N3PJ74"/>
<dbReference type="PANTHER" id="PTHR43081:SF11">
    <property type="entry name" value="BLR2264 PROTEIN"/>
    <property type="match status" value="1"/>
</dbReference>
<reference evidence="2 3" key="1">
    <citation type="journal article" date="2019" name="Microorganisms">
        <title>Genome Insights into the Novel Species Microvirga brassicacearum, a Rapeseed Endophyte with Biotechnological Potential.</title>
        <authorList>
            <person name="Jimenez-Gomez A."/>
            <person name="Saati-Santamaria Z."/>
            <person name="Igual J.M."/>
            <person name="Rivas R."/>
            <person name="Mateos P.F."/>
            <person name="Garcia-Fraile P."/>
        </authorList>
    </citation>
    <scope>NUCLEOTIDE SEQUENCE [LARGE SCALE GENOMIC DNA]</scope>
    <source>
        <strain evidence="2 3">CDVBN77</strain>
    </source>
</reference>
<dbReference type="InterPro" id="IPR050697">
    <property type="entry name" value="Adenylyl/Guanylyl_Cyclase_3/4"/>
</dbReference>
<dbReference type="CDD" id="cd07302">
    <property type="entry name" value="CHD"/>
    <property type="match status" value="1"/>
</dbReference>
<protein>
    <submittedName>
        <fullName evidence="2">Adenylate/guanylate cyclase domain-containing protein</fullName>
    </submittedName>
</protein>
<dbReference type="SMART" id="SM00044">
    <property type="entry name" value="CYCc"/>
    <property type="match status" value="1"/>
</dbReference>
<dbReference type="Pfam" id="PF00211">
    <property type="entry name" value="Guanylate_cyc"/>
    <property type="match status" value="1"/>
</dbReference>
<dbReference type="SUPFAM" id="SSF55073">
    <property type="entry name" value="Nucleotide cyclase"/>
    <property type="match status" value="1"/>
</dbReference>
<dbReference type="InterPro" id="IPR001054">
    <property type="entry name" value="A/G_cyclase"/>
</dbReference>
<dbReference type="OrthoDB" id="4565346at2"/>
<dbReference type="RefSeq" id="WP_150941684.1">
    <property type="nucleotide sequence ID" value="NZ_VCMV01000001.1"/>
</dbReference>
<evidence type="ECO:0000259" key="1">
    <source>
        <dbReference type="PROSITE" id="PS50125"/>
    </source>
</evidence>
<sequence length="382" mass="39329">MRLPSALAWLVDAASTVPGADNFLATLGAQLIADGLPLAGGALTLAVPHPVIARRAWLWRAETGAVIEAFGFGSLGAAESEQENVGRDWLVGLGTGMVVVESVAGSAPDSLTSSGPAPNSPVLGWAVWRSLTEAETVLLHQAARFAAAPLAVLAARSTLAALLEAYLGRRSAAQVLAGRLRRGTGETIRAVLLYGDLRGFTALSEAVAPEAVVAALDAWFERIAGAVQAFGGEVLKFTGDGVLAIFPVGQRGPSDACEAALRSVSAARAGMAHLDQARSRQRLPPLPFGMALHLGDMLWGNIGTADRLDFTAIGPAVNLVCRLEGLCRPLGRSVLISGAVAAETTTALIPLGEHVLRGIATPCAVFTLPDEAVAPVGVQVPD</sequence>
<dbReference type="PROSITE" id="PS50125">
    <property type="entry name" value="GUANYLATE_CYCLASE_2"/>
    <property type="match status" value="1"/>
</dbReference>
<dbReference type="EMBL" id="VCMV01000001">
    <property type="protein sequence ID" value="KAB0269791.1"/>
    <property type="molecule type" value="Genomic_DNA"/>
</dbReference>
<dbReference type="Gene3D" id="3.30.70.1230">
    <property type="entry name" value="Nucleotide cyclase"/>
    <property type="match status" value="1"/>
</dbReference>
<dbReference type="Proteomes" id="UP000325684">
    <property type="component" value="Unassembled WGS sequence"/>
</dbReference>
<dbReference type="GO" id="GO:0035556">
    <property type="term" value="P:intracellular signal transduction"/>
    <property type="evidence" value="ECO:0007669"/>
    <property type="project" value="InterPro"/>
</dbReference>
<dbReference type="GO" id="GO:0006171">
    <property type="term" value="P:cAMP biosynthetic process"/>
    <property type="evidence" value="ECO:0007669"/>
    <property type="project" value="TreeGrafter"/>
</dbReference>
<proteinExistence type="predicted"/>
<evidence type="ECO:0000313" key="2">
    <source>
        <dbReference type="EMBL" id="KAB0269791.1"/>
    </source>
</evidence>
<name>A0A5N3PJ74_9HYPH</name>
<keyword evidence="3" id="KW-1185">Reference proteome</keyword>
<dbReference type="GO" id="GO:0004016">
    <property type="term" value="F:adenylate cyclase activity"/>
    <property type="evidence" value="ECO:0007669"/>
    <property type="project" value="UniProtKB-ARBA"/>
</dbReference>